<dbReference type="Proteomes" id="UP000815846">
    <property type="component" value="Unassembled WGS sequence"/>
</dbReference>
<reference evidence="1 2" key="1">
    <citation type="submission" date="2019-08" db="EMBL/GenBank/DDBJ databases">
        <title>Microbe sample from Colwellia echini.</title>
        <authorList>
            <person name="Christiansen L."/>
            <person name="Pathiraja D."/>
            <person name="Schultz-Johansen M."/>
            <person name="Choi I.-G."/>
            <person name="Stougaard P."/>
        </authorList>
    </citation>
    <scope>NUCLEOTIDE SEQUENCE [LARGE SCALE GENOMIC DNA]</scope>
    <source>
        <strain evidence="1 2">A3</strain>
    </source>
</reference>
<keyword evidence="1" id="KW-0808">Transferase</keyword>
<dbReference type="RefSeq" id="WP_101344796.1">
    <property type="nucleotide sequence ID" value="NZ_PJAI02000029.1"/>
</dbReference>
<evidence type="ECO:0000313" key="2">
    <source>
        <dbReference type="Proteomes" id="UP000815846"/>
    </source>
</evidence>
<proteinExistence type="predicted"/>
<dbReference type="InterPro" id="IPR011048">
    <property type="entry name" value="Haem_d1_sf"/>
</dbReference>
<sequence>MKKSFQLNLIAISIATLLLSGCNDTEGSVGELSEIIDEDDGHEHETVELEGRLAVLSADSDQAVLFGLTDGELLDTFSLTYDSNTLTASADYRYAVIASRANNYIGFIDSGIYQEDHGDHLHPYEQAPVMLDFTLNGNSPTHIVKHDGNMIVFNDGNADAGISASVQVLTDSDISSESTEIPQLDYTINMHGVAKIQGEYLLSTVRRDEAETTSAGTLPDQVGIFHLHDGEYEQEGVLEENCPDLHGAAQNHEYVAFGCTDGVLIAHPHDDEYHAEKIANIDEVGDARIGSLYGHEESDSMIGIASGMLFAINPGVASMEKLEWQVADGVAAVSYGFSHEAEYFLVLDNAGFLNILSAHDHDGEAHWELETSIDISEEDVSTMPEGLSFSMTAAQNGDYVFVADPIAKHILQIDLETKEIIGDIETSFTPKSLIWLGLAEEGHDDDEEHAH</sequence>
<dbReference type="EMBL" id="PJAI02000029">
    <property type="protein sequence ID" value="TYK64351.1"/>
    <property type="molecule type" value="Genomic_DNA"/>
</dbReference>
<keyword evidence="2" id="KW-1185">Reference proteome</keyword>
<protein>
    <submittedName>
        <fullName evidence="1">5-methyltetrahydrofolate--homocysteine methyltransferase</fullName>
    </submittedName>
</protein>
<dbReference type="PROSITE" id="PS51257">
    <property type="entry name" value="PROKAR_LIPOPROTEIN"/>
    <property type="match status" value="1"/>
</dbReference>
<gene>
    <name evidence="1" type="ORF">CWS31_016165</name>
</gene>
<organism evidence="1 2">
    <name type="scientific">Colwellia echini</name>
    <dbReference type="NCBI Taxonomy" id="1982103"/>
    <lineage>
        <taxon>Bacteria</taxon>
        <taxon>Pseudomonadati</taxon>
        <taxon>Pseudomonadota</taxon>
        <taxon>Gammaproteobacteria</taxon>
        <taxon>Alteromonadales</taxon>
        <taxon>Colwelliaceae</taxon>
        <taxon>Colwellia</taxon>
    </lineage>
</organism>
<dbReference type="GO" id="GO:0032259">
    <property type="term" value="P:methylation"/>
    <property type="evidence" value="ECO:0007669"/>
    <property type="project" value="UniProtKB-KW"/>
</dbReference>
<evidence type="ECO:0000313" key="1">
    <source>
        <dbReference type="EMBL" id="TYK64351.1"/>
    </source>
</evidence>
<dbReference type="GO" id="GO:0008168">
    <property type="term" value="F:methyltransferase activity"/>
    <property type="evidence" value="ECO:0007669"/>
    <property type="project" value="UniProtKB-KW"/>
</dbReference>
<accession>A0ABY3MT28</accession>
<comment type="caution">
    <text evidence="1">The sequence shown here is derived from an EMBL/GenBank/DDBJ whole genome shotgun (WGS) entry which is preliminary data.</text>
</comment>
<name>A0ABY3MT28_9GAMM</name>
<dbReference type="SUPFAM" id="SSF51004">
    <property type="entry name" value="C-terminal (heme d1) domain of cytochrome cd1-nitrite reductase"/>
    <property type="match status" value="1"/>
</dbReference>
<keyword evidence="1" id="KW-0489">Methyltransferase</keyword>